<keyword evidence="5" id="KW-1185">Reference proteome</keyword>
<dbReference type="PANTHER" id="PTHR30576">
    <property type="entry name" value="COLANIC BIOSYNTHESIS UDP-GLUCOSE LIPID CARRIER TRANSFERASE"/>
    <property type="match status" value="1"/>
</dbReference>
<feature type="domain" description="Bacterial sugar transferase" evidence="3">
    <location>
        <begin position="8"/>
        <end position="182"/>
    </location>
</feature>
<feature type="transmembrane region" description="Helical" evidence="2">
    <location>
        <begin position="12"/>
        <end position="36"/>
    </location>
</feature>
<keyword evidence="2" id="KW-1133">Transmembrane helix</keyword>
<gene>
    <name evidence="4" type="ORF">SAMN06265367_1044</name>
</gene>
<dbReference type="Proteomes" id="UP001157915">
    <property type="component" value="Unassembled WGS sequence"/>
</dbReference>
<keyword evidence="2" id="KW-0472">Membrane</keyword>
<dbReference type="InterPro" id="IPR003362">
    <property type="entry name" value="Bact_transf"/>
</dbReference>
<reference evidence="4 5" key="1">
    <citation type="submission" date="2017-05" db="EMBL/GenBank/DDBJ databases">
        <authorList>
            <person name="Varghese N."/>
            <person name="Submissions S."/>
        </authorList>
    </citation>
    <scope>NUCLEOTIDE SEQUENCE [LARGE SCALE GENOMIC DNA]</scope>
    <source>
        <strain evidence="4 5">DSM 15360</strain>
    </source>
</reference>
<evidence type="ECO:0000256" key="1">
    <source>
        <dbReference type="ARBA" id="ARBA00006464"/>
    </source>
</evidence>
<sequence length="208" mass="23828">MVYRNLFKRVIDFILAFLMFIILFPIFLVLFVALSIHHGGSPFFSQARPGLGNKTFQILKFKTMKELVDDRGNLLSDADRITKFGKFVRNSSLDEIPQLINVLKGEMSLVGPRPLLDEYVHLYSNEQARRHEVKPGVTGWAQVNGRNAISWDAKFKYDVWYVDNLSFLLDLRILFQTLFNVMLGKGVTQKGHVSMERFNGSPSAGLRK</sequence>
<comment type="caution">
    <text evidence="4">The sequence shown here is derived from an EMBL/GenBank/DDBJ whole genome shotgun (WGS) entry which is preliminary data.</text>
</comment>
<evidence type="ECO:0000256" key="2">
    <source>
        <dbReference type="SAM" id="Phobius"/>
    </source>
</evidence>
<evidence type="ECO:0000313" key="4">
    <source>
        <dbReference type="EMBL" id="SMP24316.1"/>
    </source>
</evidence>
<dbReference type="RefSeq" id="WP_283413134.1">
    <property type="nucleotide sequence ID" value="NZ_FXUA01000004.1"/>
</dbReference>
<name>A0ABY1P516_9BACT</name>
<evidence type="ECO:0000259" key="3">
    <source>
        <dbReference type="Pfam" id="PF02397"/>
    </source>
</evidence>
<organism evidence="4 5">
    <name type="scientific">Algoriphagus winogradskyi</name>
    <dbReference type="NCBI Taxonomy" id="237017"/>
    <lineage>
        <taxon>Bacteria</taxon>
        <taxon>Pseudomonadati</taxon>
        <taxon>Bacteroidota</taxon>
        <taxon>Cytophagia</taxon>
        <taxon>Cytophagales</taxon>
        <taxon>Cyclobacteriaceae</taxon>
        <taxon>Algoriphagus</taxon>
    </lineage>
</organism>
<dbReference type="EMBL" id="FXUA01000004">
    <property type="protein sequence ID" value="SMP24316.1"/>
    <property type="molecule type" value="Genomic_DNA"/>
</dbReference>
<dbReference type="GO" id="GO:0016740">
    <property type="term" value="F:transferase activity"/>
    <property type="evidence" value="ECO:0007669"/>
    <property type="project" value="UniProtKB-KW"/>
</dbReference>
<keyword evidence="2" id="KW-0812">Transmembrane</keyword>
<evidence type="ECO:0000313" key="5">
    <source>
        <dbReference type="Proteomes" id="UP001157915"/>
    </source>
</evidence>
<proteinExistence type="inferred from homology"/>
<protein>
    <submittedName>
        <fullName evidence="4">Sugar transferase involved in LPS biosynthesis (Colanic, teichoic acid)</fullName>
    </submittedName>
</protein>
<accession>A0ABY1P516</accession>
<dbReference type="PANTHER" id="PTHR30576:SF8">
    <property type="entry name" value="UNDECAPRENYL-PHOSPHATE GALACTOSE PHOSPHOTRANSFERASE"/>
    <property type="match status" value="1"/>
</dbReference>
<keyword evidence="4" id="KW-0808">Transferase</keyword>
<dbReference type="Pfam" id="PF02397">
    <property type="entry name" value="Bac_transf"/>
    <property type="match status" value="1"/>
</dbReference>
<comment type="similarity">
    <text evidence="1">Belongs to the bacterial sugar transferase family.</text>
</comment>